<proteinExistence type="predicted"/>
<feature type="chain" id="PRO_5016063282" evidence="2">
    <location>
        <begin position="24"/>
        <end position="200"/>
    </location>
</feature>
<sequence>MTKLTKIGAVALLSIFLTACDKAADKPAQNVKTEQKAEAVKVDTGAQDYKAFREWQHAQERSINDAIKNEMEKLGDKAKDPKVAQEAMSKALLAQIEVIKQSATSLNITDEQVKALKEKSLEALSLGAQMMVEAEKVAQNPTPEAHKAFGDLQAKLDKIAHEGKAIEAELVKKYEPAPQPKPEQLPAQNPEMKPEPKPAQ</sequence>
<dbReference type="Proteomes" id="UP000244920">
    <property type="component" value="Chromosome"/>
</dbReference>
<evidence type="ECO:0000256" key="2">
    <source>
        <dbReference type="SAM" id="SignalP"/>
    </source>
</evidence>
<evidence type="ECO:0000313" key="3">
    <source>
        <dbReference type="EMBL" id="AWI51179.1"/>
    </source>
</evidence>
<protein>
    <submittedName>
        <fullName evidence="3">Lipoprotein Hlp</fullName>
    </submittedName>
</protein>
<keyword evidence="3" id="KW-0449">Lipoprotein</keyword>
<dbReference type="KEGG" id="apor:DDU33_06665"/>
<accession>A0A2U8FJL0</accession>
<feature type="region of interest" description="Disordered" evidence="1">
    <location>
        <begin position="173"/>
        <end position="200"/>
    </location>
</feature>
<organism evidence="3 4">
    <name type="scientific">Actinobacillus porcitonsillarum</name>
    <dbReference type="NCBI Taxonomy" id="189834"/>
    <lineage>
        <taxon>Bacteria</taxon>
        <taxon>Pseudomonadati</taxon>
        <taxon>Pseudomonadota</taxon>
        <taxon>Gammaproteobacteria</taxon>
        <taxon>Pasteurellales</taxon>
        <taxon>Pasteurellaceae</taxon>
        <taxon>Actinobacillus</taxon>
    </lineage>
</organism>
<reference evidence="4" key="1">
    <citation type="submission" date="2018-05" db="EMBL/GenBank/DDBJ databases">
        <title>Complete genome sequence of Actinobacillus porcitonsillarum reference strain 9953L55 (CCUG 46996).</title>
        <authorList>
            <person name="Dona V."/>
            <person name="Perreten V."/>
        </authorList>
    </citation>
    <scope>NUCLEOTIDE SEQUENCE [LARGE SCALE GENOMIC DNA]</scope>
    <source>
        <strain evidence="4">9953L55</strain>
    </source>
</reference>
<gene>
    <name evidence="3" type="ORF">DDU33_06665</name>
</gene>
<evidence type="ECO:0000256" key="1">
    <source>
        <dbReference type="SAM" id="MobiDB-lite"/>
    </source>
</evidence>
<dbReference type="PROSITE" id="PS51257">
    <property type="entry name" value="PROKAR_LIPOPROTEIN"/>
    <property type="match status" value="1"/>
</dbReference>
<name>A0A2U8FJL0_9PAST</name>
<keyword evidence="4" id="KW-1185">Reference proteome</keyword>
<evidence type="ECO:0000313" key="4">
    <source>
        <dbReference type="Proteomes" id="UP000244920"/>
    </source>
</evidence>
<dbReference type="RefSeq" id="WP_108923930.1">
    <property type="nucleotide sequence ID" value="NZ_CP029206.1"/>
</dbReference>
<dbReference type="EMBL" id="CP029206">
    <property type="protein sequence ID" value="AWI51179.1"/>
    <property type="molecule type" value="Genomic_DNA"/>
</dbReference>
<dbReference type="AlphaFoldDB" id="A0A2U8FJL0"/>
<feature type="signal peptide" evidence="2">
    <location>
        <begin position="1"/>
        <end position="23"/>
    </location>
</feature>
<keyword evidence="2" id="KW-0732">Signal</keyword>